<protein>
    <recommendedName>
        <fullName evidence="3">Acyl-CoA dehydrogenase</fullName>
    </recommendedName>
</protein>
<keyword evidence="2" id="KW-1185">Reference proteome</keyword>
<dbReference type="Proteomes" id="UP001378188">
    <property type="component" value="Unassembled WGS sequence"/>
</dbReference>
<dbReference type="EMBL" id="JAZHOF010000011">
    <property type="protein sequence ID" value="MEJ8574362.1"/>
    <property type="molecule type" value="Genomic_DNA"/>
</dbReference>
<accession>A0AAW9RKU9</accession>
<name>A0AAW9RKU9_9HYPH</name>
<gene>
    <name evidence="1" type="ORF">V3328_22965</name>
</gene>
<reference evidence="1 2" key="1">
    <citation type="submission" date="2024-02" db="EMBL/GenBank/DDBJ databases">
        <title>Genome analysis and characterization of Microbaculum marinisediminis sp. nov., isolated from marine sediment.</title>
        <authorList>
            <person name="Du Z.-J."/>
            <person name="Ye Y.-Q."/>
            <person name="Zhang Z.-R."/>
            <person name="Yuan S.-M."/>
            <person name="Zhang X.-Y."/>
        </authorList>
    </citation>
    <scope>NUCLEOTIDE SEQUENCE [LARGE SCALE GENOMIC DNA]</scope>
    <source>
        <strain evidence="1 2">SDUM1044001</strain>
    </source>
</reference>
<dbReference type="SUPFAM" id="SSF56645">
    <property type="entry name" value="Acyl-CoA dehydrogenase NM domain-like"/>
    <property type="match status" value="1"/>
</dbReference>
<dbReference type="GO" id="GO:0016627">
    <property type="term" value="F:oxidoreductase activity, acting on the CH-CH group of donors"/>
    <property type="evidence" value="ECO:0007669"/>
    <property type="project" value="InterPro"/>
</dbReference>
<evidence type="ECO:0000313" key="2">
    <source>
        <dbReference type="Proteomes" id="UP001378188"/>
    </source>
</evidence>
<evidence type="ECO:0008006" key="3">
    <source>
        <dbReference type="Google" id="ProtNLM"/>
    </source>
</evidence>
<dbReference type="InterPro" id="IPR037069">
    <property type="entry name" value="AcylCoA_DH/ox_N_sf"/>
</dbReference>
<organism evidence="1 2">
    <name type="scientific">Microbaculum marinum</name>
    <dbReference type="NCBI Taxonomy" id="1764581"/>
    <lineage>
        <taxon>Bacteria</taxon>
        <taxon>Pseudomonadati</taxon>
        <taxon>Pseudomonadota</taxon>
        <taxon>Alphaproteobacteria</taxon>
        <taxon>Hyphomicrobiales</taxon>
        <taxon>Tepidamorphaceae</taxon>
        <taxon>Microbaculum</taxon>
    </lineage>
</organism>
<dbReference type="RefSeq" id="WP_340332059.1">
    <property type="nucleotide sequence ID" value="NZ_JAZHOF010000011.1"/>
</dbReference>
<dbReference type="GO" id="GO:0050660">
    <property type="term" value="F:flavin adenine dinucleotide binding"/>
    <property type="evidence" value="ECO:0007669"/>
    <property type="project" value="InterPro"/>
</dbReference>
<sequence>MRTGTLTDLDSRGSGVMPFGRPKAAFDPILNSSSRRILHQHARQEDAGRVGICATVDLLRQWGWLEAVLPAKAGGSDLGSGGAGAERSVRALIELARTNLSAARLFEGHVNAVHLLDLYAGEDLRARAFDVVRQGGLLGVWGADATPPVSLDPASGVLRGQKRYASGLGTVAEAVISVSTDDGVRLCLANVSDPVRQDGSTWTMNGMRASASGSYDFDGLDSGGFTMFGAPGAYHREPYFVGGVWRIAAIQLGGTLGLLEAARDRLAELDRLDAPPQIGRLAGILQECLGAIGLVERAGKIAGGIEGMSDPDRAVALSIFARLHTEEVGQRALSAIERSIGLEHFDDSSETGRKARDLAVYMRQVARDALQARAGATGLDVDRDILGLWHG</sequence>
<dbReference type="Gene3D" id="1.10.540.10">
    <property type="entry name" value="Acyl-CoA dehydrogenase/oxidase, N-terminal domain"/>
    <property type="match status" value="1"/>
</dbReference>
<dbReference type="AlphaFoldDB" id="A0AAW9RKU9"/>
<comment type="caution">
    <text evidence="1">The sequence shown here is derived from an EMBL/GenBank/DDBJ whole genome shotgun (WGS) entry which is preliminary data.</text>
</comment>
<evidence type="ECO:0000313" key="1">
    <source>
        <dbReference type="EMBL" id="MEJ8574362.1"/>
    </source>
</evidence>
<dbReference type="InterPro" id="IPR009100">
    <property type="entry name" value="AcylCoA_DH/oxidase_NM_dom_sf"/>
</dbReference>
<proteinExistence type="predicted"/>